<name>A0A0C3D9C0_9AGAM</name>
<dbReference type="InParanoid" id="A0A0C3D9C0"/>
<reference evidence="2" key="2">
    <citation type="submission" date="2015-01" db="EMBL/GenBank/DDBJ databases">
        <title>Evolutionary Origins and Diversification of the Mycorrhizal Mutualists.</title>
        <authorList>
            <consortium name="DOE Joint Genome Institute"/>
            <consortium name="Mycorrhizal Genomics Consortium"/>
            <person name="Kohler A."/>
            <person name="Kuo A."/>
            <person name="Nagy L.G."/>
            <person name="Floudas D."/>
            <person name="Copeland A."/>
            <person name="Barry K.W."/>
            <person name="Cichocki N."/>
            <person name="Veneault-Fourrey C."/>
            <person name="LaButti K."/>
            <person name="Lindquist E.A."/>
            <person name="Lipzen A."/>
            <person name="Lundell T."/>
            <person name="Morin E."/>
            <person name="Murat C."/>
            <person name="Riley R."/>
            <person name="Ohm R."/>
            <person name="Sun H."/>
            <person name="Tunlid A."/>
            <person name="Henrissat B."/>
            <person name="Grigoriev I.V."/>
            <person name="Hibbett D.S."/>
            <person name="Martin F."/>
        </authorList>
    </citation>
    <scope>NUCLEOTIDE SEQUENCE [LARGE SCALE GENOMIC DNA]</scope>
    <source>
        <strain evidence="2">Foug A</strain>
    </source>
</reference>
<protein>
    <submittedName>
        <fullName evidence="1">Uncharacterized protein</fullName>
    </submittedName>
</protein>
<sequence>MVYRKISADMKQQALELKNAGRFGRSHRGARHIESQAISRWADGNYVAGSSVIGKAIHTLRVCTLGHLASKSRQCCKHPMGVPI</sequence>
<dbReference type="AlphaFoldDB" id="A0A0C3D9C0"/>
<dbReference type="EMBL" id="KN822203">
    <property type="protein sequence ID" value="KIM52686.1"/>
    <property type="molecule type" value="Genomic_DNA"/>
</dbReference>
<gene>
    <name evidence="1" type="ORF">SCLCIDRAFT_1223541</name>
</gene>
<keyword evidence="2" id="KW-1185">Reference proteome</keyword>
<evidence type="ECO:0000313" key="1">
    <source>
        <dbReference type="EMBL" id="KIM52686.1"/>
    </source>
</evidence>
<dbReference type="Proteomes" id="UP000053989">
    <property type="component" value="Unassembled WGS sequence"/>
</dbReference>
<accession>A0A0C3D9C0</accession>
<feature type="non-terminal residue" evidence="1">
    <location>
        <position position="84"/>
    </location>
</feature>
<proteinExistence type="predicted"/>
<organism evidence="1 2">
    <name type="scientific">Scleroderma citrinum Foug A</name>
    <dbReference type="NCBI Taxonomy" id="1036808"/>
    <lineage>
        <taxon>Eukaryota</taxon>
        <taxon>Fungi</taxon>
        <taxon>Dikarya</taxon>
        <taxon>Basidiomycota</taxon>
        <taxon>Agaricomycotina</taxon>
        <taxon>Agaricomycetes</taxon>
        <taxon>Agaricomycetidae</taxon>
        <taxon>Boletales</taxon>
        <taxon>Sclerodermatineae</taxon>
        <taxon>Sclerodermataceae</taxon>
        <taxon>Scleroderma</taxon>
    </lineage>
</organism>
<reference evidence="1 2" key="1">
    <citation type="submission" date="2014-04" db="EMBL/GenBank/DDBJ databases">
        <authorList>
            <consortium name="DOE Joint Genome Institute"/>
            <person name="Kuo A."/>
            <person name="Kohler A."/>
            <person name="Nagy L.G."/>
            <person name="Floudas D."/>
            <person name="Copeland A."/>
            <person name="Barry K.W."/>
            <person name="Cichocki N."/>
            <person name="Veneault-Fourrey C."/>
            <person name="LaButti K."/>
            <person name="Lindquist E.A."/>
            <person name="Lipzen A."/>
            <person name="Lundell T."/>
            <person name="Morin E."/>
            <person name="Murat C."/>
            <person name="Sun H."/>
            <person name="Tunlid A."/>
            <person name="Henrissat B."/>
            <person name="Grigoriev I.V."/>
            <person name="Hibbett D.S."/>
            <person name="Martin F."/>
            <person name="Nordberg H.P."/>
            <person name="Cantor M.N."/>
            <person name="Hua S.X."/>
        </authorList>
    </citation>
    <scope>NUCLEOTIDE SEQUENCE [LARGE SCALE GENOMIC DNA]</scope>
    <source>
        <strain evidence="1 2">Foug A</strain>
    </source>
</reference>
<dbReference type="HOGENOM" id="CLU_2533775_0_0_1"/>
<evidence type="ECO:0000313" key="2">
    <source>
        <dbReference type="Proteomes" id="UP000053989"/>
    </source>
</evidence>